<dbReference type="InParanoid" id="V4WBM5"/>
<dbReference type="Gramene" id="ESR63764">
    <property type="protein sequence ID" value="ESR63764"/>
    <property type="gene ID" value="CICLE_v10010047mg"/>
</dbReference>
<dbReference type="KEGG" id="cic:CICLE_v10010047mg"/>
<sequence length="88" mass="10355">MYQKKKKREVPFQLSDLKLGPHTNCNVLNDETHYNKVCGLYLVITNQIKLRENLIHFSSFNRVKSYSFRKNEVVGQISSIYLPFTPSF</sequence>
<organism evidence="1 2">
    <name type="scientific">Citrus clementina</name>
    <name type="common">Clementine</name>
    <name type="synonym">Citrus deliciosa x Citrus sinensis</name>
    <dbReference type="NCBI Taxonomy" id="85681"/>
    <lineage>
        <taxon>Eukaryota</taxon>
        <taxon>Viridiplantae</taxon>
        <taxon>Streptophyta</taxon>
        <taxon>Embryophyta</taxon>
        <taxon>Tracheophyta</taxon>
        <taxon>Spermatophyta</taxon>
        <taxon>Magnoliopsida</taxon>
        <taxon>eudicotyledons</taxon>
        <taxon>Gunneridae</taxon>
        <taxon>Pentapetalae</taxon>
        <taxon>rosids</taxon>
        <taxon>malvids</taxon>
        <taxon>Sapindales</taxon>
        <taxon>Rutaceae</taxon>
        <taxon>Aurantioideae</taxon>
        <taxon>Citrus</taxon>
    </lineage>
</organism>
<gene>
    <name evidence="1" type="ORF">CICLE_v10010047mg</name>
</gene>
<accession>V4WBM5</accession>
<reference evidence="1 2" key="1">
    <citation type="submission" date="2013-10" db="EMBL/GenBank/DDBJ databases">
        <authorList>
            <consortium name="International Citrus Genome Consortium"/>
            <person name="Jenkins J."/>
            <person name="Schmutz J."/>
            <person name="Prochnik S."/>
            <person name="Rokhsar D."/>
            <person name="Gmitter F."/>
            <person name="Ollitrault P."/>
            <person name="Machado M."/>
            <person name="Talon M."/>
            <person name="Wincker P."/>
            <person name="Jaillon O."/>
            <person name="Morgante M."/>
        </authorList>
    </citation>
    <scope>NUCLEOTIDE SEQUENCE</scope>
    <source>
        <strain evidence="2">cv. Clemenules</strain>
    </source>
</reference>
<dbReference type="Proteomes" id="UP000030687">
    <property type="component" value="Unassembled WGS sequence"/>
</dbReference>
<evidence type="ECO:0000313" key="1">
    <source>
        <dbReference type="EMBL" id="ESR63764.1"/>
    </source>
</evidence>
<proteinExistence type="predicted"/>
<dbReference type="AlphaFoldDB" id="V4WBM5"/>
<protein>
    <submittedName>
        <fullName evidence="1">Uncharacterized protein</fullName>
    </submittedName>
</protein>
<evidence type="ECO:0000313" key="2">
    <source>
        <dbReference type="Proteomes" id="UP000030687"/>
    </source>
</evidence>
<dbReference type="EMBL" id="KI535697">
    <property type="protein sequence ID" value="ESR63764.1"/>
    <property type="molecule type" value="Genomic_DNA"/>
</dbReference>
<name>V4WBM5_CITCL</name>
<keyword evidence="2" id="KW-1185">Reference proteome</keyword>